<evidence type="ECO:0000313" key="2">
    <source>
        <dbReference type="Proteomes" id="UP000722485"/>
    </source>
</evidence>
<dbReference type="AlphaFoldDB" id="A0A9P5HSW8"/>
<keyword evidence="2" id="KW-1185">Reference proteome</keyword>
<accession>A0A9P5HSW8</accession>
<protein>
    <submittedName>
        <fullName evidence="1">Uncharacterized protein</fullName>
    </submittedName>
</protein>
<reference evidence="1" key="1">
    <citation type="submission" date="2020-03" db="EMBL/GenBank/DDBJ databases">
        <title>Draft Genome Sequence of Cylindrodendrum hubeiense.</title>
        <authorList>
            <person name="Buettner E."/>
            <person name="Kellner H."/>
        </authorList>
    </citation>
    <scope>NUCLEOTIDE SEQUENCE</scope>
    <source>
        <strain evidence="1">IHI 201604</strain>
    </source>
</reference>
<dbReference type="Proteomes" id="UP000722485">
    <property type="component" value="Unassembled WGS sequence"/>
</dbReference>
<name>A0A9P5HSW8_9HYPO</name>
<sequence length="508" mass="56861">MSIAATVGAQGLAQLGISLGDIALIFNHGRKLGNWLMAKRNDEDLFETLMESPEVLLKRKGIIEPARMESLFPNTAFIYNGEQVSTASTRSNIQHADLRPFSWLMVVIVSALEVCLPQPKVMDVLIDVFVGALDNAEADGALRVNLGVNIESWRSVGQVRGLANCVSATYRHAWKATTGVEAIPQLNLAEEREMIKFLDCLLGNNCHKFTCVSASTFAVARSIQRCGVHIITNGASSFEGQLVVVYASDSSALDPHGPWVHDESDREDPMRAHRGLHDRAQMVSYPAGDPESMVHTVKANRATINRMKRMWAEGAKAAEKITVIGAAQYPYTSEQEVYYYLGDEMDPEVESFNASDTILAANSFPISTQTILSATESLTEGLESHRKEWLQTHVGLEYLLKTQSEIPSRRDDNMSLWLAYQALVFGFYYKLLEPLVCLDFITDKDAYYSGLWGYGSTTFLAMCIQFSHELRRNRRVGRTHVLYMLATMYSGRNKVYYPERSRTTYSGW</sequence>
<dbReference type="OrthoDB" id="5232280at2759"/>
<comment type="caution">
    <text evidence="1">The sequence shown here is derived from an EMBL/GenBank/DDBJ whole genome shotgun (WGS) entry which is preliminary data.</text>
</comment>
<organism evidence="1 2">
    <name type="scientific">Cylindrodendrum hubeiense</name>
    <dbReference type="NCBI Taxonomy" id="595255"/>
    <lineage>
        <taxon>Eukaryota</taxon>
        <taxon>Fungi</taxon>
        <taxon>Dikarya</taxon>
        <taxon>Ascomycota</taxon>
        <taxon>Pezizomycotina</taxon>
        <taxon>Sordariomycetes</taxon>
        <taxon>Hypocreomycetidae</taxon>
        <taxon>Hypocreales</taxon>
        <taxon>Nectriaceae</taxon>
        <taxon>Cylindrodendrum</taxon>
    </lineage>
</organism>
<evidence type="ECO:0000313" key="1">
    <source>
        <dbReference type="EMBL" id="KAF7558219.1"/>
    </source>
</evidence>
<proteinExistence type="predicted"/>
<dbReference type="EMBL" id="JAANBB010000001">
    <property type="protein sequence ID" value="KAF7558219.1"/>
    <property type="molecule type" value="Genomic_DNA"/>
</dbReference>
<gene>
    <name evidence="1" type="ORF">G7Z17_g205</name>
</gene>